<evidence type="ECO:0000256" key="3">
    <source>
        <dbReference type="ARBA" id="ARBA00004613"/>
    </source>
</evidence>
<keyword evidence="6 10" id="KW-0964">Secreted</keyword>
<dbReference type="PANTHER" id="PTHR33407:SF9">
    <property type="entry name" value="PECTATE LYASE F-RELATED"/>
    <property type="match status" value="1"/>
</dbReference>
<evidence type="ECO:0000256" key="1">
    <source>
        <dbReference type="ARBA" id="ARBA00000695"/>
    </source>
</evidence>
<dbReference type="Proteomes" id="UP001501218">
    <property type="component" value="Unassembled WGS sequence"/>
</dbReference>
<comment type="similarity">
    <text evidence="4 10">Belongs to the polysaccharide lyase 3 family.</text>
</comment>
<dbReference type="GO" id="GO:0016829">
    <property type="term" value="F:lyase activity"/>
    <property type="evidence" value="ECO:0007669"/>
    <property type="project" value="UniProtKB-KW"/>
</dbReference>
<feature type="chain" id="PRO_5044992392" description="Pectate lyase" evidence="10">
    <location>
        <begin position="29"/>
        <end position="252"/>
    </location>
</feature>
<evidence type="ECO:0000256" key="5">
    <source>
        <dbReference type="ARBA" id="ARBA00012272"/>
    </source>
</evidence>
<dbReference type="EC" id="4.2.2.2" evidence="5 10"/>
<evidence type="ECO:0000256" key="2">
    <source>
        <dbReference type="ARBA" id="ARBA00001913"/>
    </source>
</evidence>
<dbReference type="PANTHER" id="PTHR33407">
    <property type="entry name" value="PECTATE LYASE F-RELATED"/>
    <property type="match status" value="1"/>
</dbReference>
<keyword evidence="8 10" id="KW-0106">Calcium</keyword>
<dbReference type="Pfam" id="PF03211">
    <property type="entry name" value="Pectate_lyase"/>
    <property type="match status" value="1"/>
</dbReference>
<reference evidence="11 12" key="1">
    <citation type="journal article" date="2019" name="Int. J. Syst. Evol. Microbiol.">
        <title>The Global Catalogue of Microorganisms (GCM) 10K type strain sequencing project: providing services to taxonomists for standard genome sequencing and annotation.</title>
        <authorList>
            <consortium name="The Broad Institute Genomics Platform"/>
            <consortium name="The Broad Institute Genome Sequencing Center for Infectious Disease"/>
            <person name="Wu L."/>
            <person name="Ma J."/>
        </authorList>
    </citation>
    <scope>NUCLEOTIDE SEQUENCE [LARGE SCALE GENOMIC DNA]</scope>
    <source>
        <strain evidence="11 12">JCM 16221</strain>
    </source>
</reference>
<dbReference type="SUPFAM" id="SSF51126">
    <property type="entry name" value="Pectin lyase-like"/>
    <property type="match status" value="1"/>
</dbReference>
<feature type="signal peptide" evidence="10">
    <location>
        <begin position="1"/>
        <end position="28"/>
    </location>
</feature>
<dbReference type="RefSeq" id="WP_344129290.1">
    <property type="nucleotide sequence ID" value="NZ_BAAARA010000005.1"/>
</dbReference>
<comment type="cofactor">
    <cofactor evidence="2 10">
        <name>Ca(2+)</name>
        <dbReference type="ChEBI" id="CHEBI:29108"/>
    </cofactor>
</comment>
<comment type="catalytic activity">
    <reaction evidence="1 10">
        <text>Eliminative cleavage of (1-&gt;4)-alpha-D-galacturonan to give oligosaccharides with 4-deoxy-alpha-D-galact-4-enuronosyl groups at their non-reducing ends.</text>
        <dbReference type="EC" id="4.2.2.2"/>
    </reaction>
</comment>
<comment type="caution">
    <text evidence="11">The sequence shown here is derived from an EMBL/GenBank/DDBJ whole genome shotgun (WGS) entry which is preliminary data.</text>
</comment>
<sequence length="252" mass="25836">MSGRFSRRLVAGFAALGLAMTAAGTASADSRADHPVGETIQVAAGETFDGAGERYYGTGDLGDGGQGEDQGPIFELADGARLSNVVLGAPAADGVHCLGSCTLSNVVWEDVGEDAATFAADDPAATMTVEGGSAAAADDKVFQHNGPGTMIIRNFEVSDFGKLYRSCGNCSSNPTERHVELSGITATAPGTALAGINVNYGDTATFDDITVVGDSGMDICVWYEGVTDGEPGEIGSGPSDQCRYDPAEIRYE</sequence>
<name>A0ABN3G442_9PSEU</name>
<dbReference type="InterPro" id="IPR011050">
    <property type="entry name" value="Pectin_lyase_fold/virulence"/>
</dbReference>
<organism evidence="11 12">
    <name type="scientific">Saccharopolyspora halophila</name>
    <dbReference type="NCBI Taxonomy" id="405551"/>
    <lineage>
        <taxon>Bacteria</taxon>
        <taxon>Bacillati</taxon>
        <taxon>Actinomycetota</taxon>
        <taxon>Actinomycetes</taxon>
        <taxon>Pseudonocardiales</taxon>
        <taxon>Pseudonocardiaceae</taxon>
        <taxon>Saccharopolyspora</taxon>
    </lineage>
</organism>
<evidence type="ECO:0000256" key="4">
    <source>
        <dbReference type="ARBA" id="ARBA00006463"/>
    </source>
</evidence>
<dbReference type="Gene3D" id="2.160.20.10">
    <property type="entry name" value="Single-stranded right-handed beta-helix, Pectin lyase-like"/>
    <property type="match status" value="1"/>
</dbReference>
<evidence type="ECO:0000256" key="9">
    <source>
        <dbReference type="ARBA" id="ARBA00023239"/>
    </source>
</evidence>
<gene>
    <name evidence="11" type="ORF">GCM10009854_20680</name>
</gene>
<proteinExistence type="inferred from homology"/>
<evidence type="ECO:0000313" key="12">
    <source>
        <dbReference type="Proteomes" id="UP001501218"/>
    </source>
</evidence>
<keyword evidence="9 10" id="KW-0456">Lyase</keyword>
<accession>A0ABN3G442</accession>
<comment type="subcellular location">
    <subcellularLocation>
        <location evidence="3 10">Secreted</location>
    </subcellularLocation>
</comment>
<dbReference type="InterPro" id="IPR012334">
    <property type="entry name" value="Pectin_lyas_fold"/>
</dbReference>
<keyword evidence="7 10" id="KW-0732">Signal</keyword>
<evidence type="ECO:0000256" key="7">
    <source>
        <dbReference type="ARBA" id="ARBA00022729"/>
    </source>
</evidence>
<keyword evidence="12" id="KW-1185">Reference proteome</keyword>
<evidence type="ECO:0000256" key="10">
    <source>
        <dbReference type="RuleBase" id="RU367009"/>
    </source>
</evidence>
<evidence type="ECO:0000256" key="6">
    <source>
        <dbReference type="ARBA" id="ARBA00022525"/>
    </source>
</evidence>
<dbReference type="EMBL" id="BAAARA010000005">
    <property type="protein sequence ID" value="GAA2343804.1"/>
    <property type="molecule type" value="Genomic_DNA"/>
</dbReference>
<evidence type="ECO:0000313" key="11">
    <source>
        <dbReference type="EMBL" id="GAA2343804.1"/>
    </source>
</evidence>
<protein>
    <recommendedName>
        <fullName evidence="5 10">Pectate lyase</fullName>
        <ecNumber evidence="5 10">4.2.2.2</ecNumber>
    </recommendedName>
</protein>
<comment type="function">
    <text evidence="10">Catalyzes the depolymerization of both polygalacturonate and pectins of methyl esterification degree from 22 to 89%, with an endo mode of action. In contrast to the majority of pectate lyases, displays high activity on highly methylated pectins.</text>
</comment>
<dbReference type="InterPro" id="IPR004898">
    <property type="entry name" value="Pectate_lyase_PlyH/PlyE-like"/>
</dbReference>
<evidence type="ECO:0000256" key="8">
    <source>
        <dbReference type="ARBA" id="ARBA00022837"/>
    </source>
</evidence>